<dbReference type="NCBIfam" id="TIGR01088">
    <property type="entry name" value="aroQ"/>
    <property type="match status" value="1"/>
</dbReference>
<gene>
    <name evidence="8" type="primary">aroQ</name>
    <name evidence="12" type="ORF">CBE89_06675</name>
</gene>
<comment type="function">
    <text evidence="8">Catalyzes a trans-dehydration via an enolate intermediate.</text>
</comment>
<dbReference type="InterPro" id="IPR001874">
    <property type="entry name" value="DHquinase_II"/>
</dbReference>
<dbReference type="RefSeq" id="WP_086891313.1">
    <property type="nucleotide sequence ID" value="NZ_CP021252.1"/>
</dbReference>
<dbReference type="PANTHER" id="PTHR21272">
    <property type="entry name" value="CATABOLIC 3-DEHYDROQUINASE"/>
    <property type="match status" value="1"/>
</dbReference>
<evidence type="ECO:0000256" key="7">
    <source>
        <dbReference type="ARBA" id="ARBA00023239"/>
    </source>
</evidence>
<feature type="active site" description="Proton donor" evidence="8 9">
    <location>
        <position position="103"/>
    </location>
</feature>
<feature type="site" description="Transition state stabilizer" evidence="8 11">
    <location>
        <position position="17"/>
    </location>
</feature>
<dbReference type="GO" id="GO:0009073">
    <property type="term" value="P:aromatic amino acid family biosynthetic process"/>
    <property type="evidence" value="ECO:0007669"/>
    <property type="project" value="UniProtKB-KW"/>
</dbReference>
<dbReference type="GO" id="GO:0008652">
    <property type="term" value="P:amino acid biosynthetic process"/>
    <property type="evidence" value="ECO:0007669"/>
    <property type="project" value="UniProtKB-KW"/>
</dbReference>
<evidence type="ECO:0000256" key="9">
    <source>
        <dbReference type="PIRSR" id="PIRSR001399-1"/>
    </source>
</evidence>
<dbReference type="Gene3D" id="3.40.50.9100">
    <property type="entry name" value="Dehydroquinase, class II"/>
    <property type="match status" value="1"/>
</dbReference>
<evidence type="ECO:0000313" key="13">
    <source>
        <dbReference type="Proteomes" id="UP000250197"/>
    </source>
</evidence>
<feature type="binding site" evidence="8 10">
    <location>
        <position position="81"/>
    </location>
    <ligand>
        <name>substrate</name>
    </ligand>
</feature>
<comment type="similarity">
    <text evidence="3 8">Belongs to the type-II 3-dehydroquinase family.</text>
</comment>
<accession>A0A2Z2IXL3</accession>
<feature type="binding site" evidence="8 10">
    <location>
        <position position="114"/>
    </location>
    <ligand>
        <name>substrate</name>
    </ligand>
</feature>
<dbReference type="InterPro" id="IPR018509">
    <property type="entry name" value="DHquinase_II_CS"/>
</dbReference>
<dbReference type="NCBIfam" id="NF003807">
    <property type="entry name" value="PRK05395.1-4"/>
    <property type="match status" value="1"/>
</dbReference>
<dbReference type="SUPFAM" id="SSF52304">
    <property type="entry name" value="Type II 3-dehydroquinate dehydratase"/>
    <property type="match status" value="1"/>
</dbReference>
<evidence type="ECO:0000256" key="10">
    <source>
        <dbReference type="PIRSR" id="PIRSR001399-2"/>
    </source>
</evidence>
<dbReference type="EC" id="4.2.1.10" evidence="5 8"/>
<evidence type="ECO:0000256" key="11">
    <source>
        <dbReference type="PIRSR" id="PIRSR001399-3"/>
    </source>
</evidence>
<name>A0A2Z2IXL3_CORST</name>
<dbReference type="Pfam" id="PF01220">
    <property type="entry name" value="DHquinase_II"/>
    <property type="match status" value="1"/>
</dbReference>
<dbReference type="PANTHER" id="PTHR21272:SF3">
    <property type="entry name" value="CATABOLIC 3-DEHYDROQUINASE"/>
    <property type="match status" value="1"/>
</dbReference>
<organism evidence="12 13">
    <name type="scientific">Corynebacterium striatum</name>
    <dbReference type="NCBI Taxonomy" id="43770"/>
    <lineage>
        <taxon>Bacteria</taxon>
        <taxon>Bacillati</taxon>
        <taxon>Actinomycetota</taxon>
        <taxon>Actinomycetes</taxon>
        <taxon>Mycobacteriales</taxon>
        <taxon>Corynebacteriaceae</taxon>
        <taxon>Corynebacterium</taxon>
    </lineage>
</organism>
<evidence type="ECO:0000313" key="12">
    <source>
        <dbReference type="EMBL" id="ART21210.1"/>
    </source>
</evidence>
<dbReference type="GO" id="GO:0019631">
    <property type="term" value="P:quinate catabolic process"/>
    <property type="evidence" value="ECO:0007669"/>
    <property type="project" value="TreeGrafter"/>
</dbReference>
<dbReference type="EMBL" id="CP021252">
    <property type="protein sequence ID" value="ART21210.1"/>
    <property type="molecule type" value="Genomic_DNA"/>
</dbReference>
<evidence type="ECO:0000256" key="4">
    <source>
        <dbReference type="ARBA" id="ARBA00011193"/>
    </source>
</evidence>
<dbReference type="PIRSF" id="PIRSF001399">
    <property type="entry name" value="DHquinase_II"/>
    <property type="match status" value="1"/>
</dbReference>
<dbReference type="Proteomes" id="UP000250197">
    <property type="component" value="Chromosome"/>
</dbReference>
<evidence type="ECO:0000256" key="6">
    <source>
        <dbReference type="ARBA" id="ARBA00023141"/>
    </source>
</evidence>
<dbReference type="NCBIfam" id="NF003805">
    <property type="entry name" value="PRK05395.1-2"/>
    <property type="match status" value="1"/>
</dbReference>
<sequence length="145" mass="15771">MKILVLNGPNLNRLGKRQPEVYGKTTLADVEKHVREVAGSLSPDLELEFFQSNHEGELIDKVHEAADAGWPVIINPGGFTHTSVALRDALAEVADGPGFVEVHISNVHAREAFRHHSYLSPIARGVIAGLGTYGYDAALGYFLQD</sequence>
<dbReference type="GO" id="GO:0003855">
    <property type="term" value="F:3-dehydroquinate dehydratase activity"/>
    <property type="evidence" value="ECO:0007669"/>
    <property type="project" value="UniProtKB-UniRule"/>
</dbReference>
<dbReference type="UniPathway" id="UPA00053">
    <property type="reaction ID" value="UER00086"/>
</dbReference>
<dbReference type="NCBIfam" id="NF003806">
    <property type="entry name" value="PRK05395.1-3"/>
    <property type="match status" value="1"/>
</dbReference>
<evidence type="ECO:0000256" key="1">
    <source>
        <dbReference type="ARBA" id="ARBA00001864"/>
    </source>
</evidence>
<keyword evidence="6 8" id="KW-0057">Aromatic amino acid biosynthesis</keyword>
<evidence type="ECO:0000256" key="8">
    <source>
        <dbReference type="HAMAP-Rule" id="MF_00169"/>
    </source>
</evidence>
<dbReference type="AlphaFoldDB" id="A0A2Z2IXL3"/>
<feature type="active site" description="Proton acceptor" evidence="8 9">
    <location>
        <position position="22"/>
    </location>
</feature>
<feature type="binding site" evidence="8 10">
    <location>
        <position position="75"/>
    </location>
    <ligand>
        <name>substrate</name>
    </ligand>
</feature>
<dbReference type="HAMAP" id="MF_00169">
    <property type="entry name" value="AroQ"/>
    <property type="match status" value="1"/>
</dbReference>
<dbReference type="InterPro" id="IPR036441">
    <property type="entry name" value="DHquinase_II_sf"/>
</dbReference>
<keyword evidence="8" id="KW-0028">Amino-acid biosynthesis</keyword>
<reference evidence="12 13" key="1">
    <citation type="submission" date="2017-05" db="EMBL/GenBank/DDBJ databases">
        <title>Complete genome sequence of Corynebacterium striatum KC-Na-1 isolated from Neophocaena asiaeorientalis in Korea.</title>
        <authorList>
            <person name="Kim J.H."/>
            <person name="Lee K."/>
        </authorList>
    </citation>
    <scope>NUCLEOTIDE SEQUENCE [LARGE SCALE GENOMIC DNA]</scope>
    <source>
        <strain evidence="12 13">KC-Na-01</strain>
    </source>
</reference>
<feature type="binding site" evidence="8 10">
    <location>
        <begin position="104"/>
        <end position="105"/>
    </location>
    <ligand>
        <name>substrate</name>
    </ligand>
</feature>
<dbReference type="GO" id="GO:0009423">
    <property type="term" value="P:chorismate biosynthetic process"/>
    <property type="evidence" value="ECO:0007669"/>
    <property type="project" value="UniProtKB-UniRule"/>
</dbReference>
<dbReference type="KEGG" id="cstr:CBE89_06675"/>
<dbReference type="CDD" id="cd00466">
    <property type="entry name" value="DHQase_II"/>
    <property type="match status" value="1"/>
</dbReference>
<proteinExistence type="inferred from homology"/>
<protein>
    <recommendedName>
        <fullName evidence="5 8">3-dehydroquinate dehydratase</fullName>
        <shortName evidence="8">3-dehydroquinase</shortName>
        <ecNumber evidence="5 8">4.2.1.10</ecNumber>
    </recommendedName>
    <alternativeName>
        <fullName evidence="8">Type II DHQase</fullName>
    </alternativeName>
</protein>
<evidence type="ECO:0000256" key="5">
    <source>
        <dbReference type="ARBA" id="ARBA00012060"/>
    </source>
</evidence>
<keyword evidence="7 8" id="KW-0456">Lyase</keyword>
<comment type="pathway">
    <text evidence="2 8">Metabolic intermediate biosynthesis; chorismate biosynthesis; chorismate from D-erythrose 4-phosphate and phosphoenolpyruvate: step 3/7.</text>
</comment>
<comment type="subunit">
    <text evidence="4 8">Homododecamer.</text>
</comment>
<comment type="catalytic activity">
    <reaction evidence="1 8">
        <text>3-dehydroquinate = 3-dehydroshikimate + H2O</text>
        <dbReference type="Rhea" id="RHEA:21096"/>
        <dbReference type="ChEBI" id="CHEBI:15377"/>
        <dbReference type="ChEBI" id="CHEBI:16630"/>
        <dbReference type="ChEBI" id="CHEBI:32364"/>
        <dbReference type="EC" id="4.2.1.10"/>
    </reaction>
</comment>
<evidence type="ECO:0000256" key="2">
    <source>
        <dbReference type="ARBA" id="ARBA00004902"/>
    </source>
</evidence>
<evidence type="ECO:0000256" key="3">
    <source>
        <dbReference type="ARBA" id="ARBA00011037"/>
    </source>
</evidence>
<feature type="binding site" evidence="8 10">
    <location>
        <position position="88"/>
    </location>
    <ligand>
        <name>substrate</name>
    </ligand>
</feature>
<dbReference type="PROSITE" id="PS01029">
    <property type="entry name" value="DEHYDROQUINASE_II"/>
    <property type="match status" value="1"/>
</dbReference>